<feature type="domain" description="ABM" evidence="1">
    <location>
        <begin position="2"/>
        <end position="87"/>
    </location>
</feature>
<organism evidence="2 3">
    <name type="scientific">Steroidobacter flavus</name>
    <dbReference type="NCBI Taxonomy" id="1842136"/>
    <lineage>
        <taxon>Bacteria</taxon>
        <taxon>Pseudomonadati</taxon>
        <taxon>Pseudomonadota</taxon>
        <taxon>Gammaproteobacteria</taxon>
        <taxon>Steroidobacterales</taxon>
        <taxon>Steroidobacteraceae</taxon>
        <taxon>Steroidobacter</taxon>
    </lineage>
</organism>
<evidence type="ECO:0000259" key="1">
    <source>
        <dbReference type="PROSITE" id="PS51725"/>
    </source>
</evidence>
<dbReference type="EC" id="1.-.-.-" evidence="2"/>
<comment type="caution">
    <text evidence="2">The sequence shown here is derived from an EMBL/GenBank/DDBJ whole genome shotgun (WGS) entry which is preliminary data.</text>
</comment>
<keyword evidence="3" id="KW-1185">Reference proteome</keyword>
<accession>A0ABV8SYZ9</accession>
<dbReference type="InterPro" id="IPR011008">
    <property type="entry name" value="Dimeric_a/b-barrel"/>
</dbReference>
<dbReference type="GO" id="GO:0004497">
    <property type="term" value="F:monooxygenase activity"/>
    <property type="evidence" value="ECO:0007669"/>
    <property type="project" value="UniProtKB-KW"/>
</dbReference>
<keyword evidence="2" id="KW-0560">Oxidoreductase</keyword>
<name>A0ABV8SYZ9_9GAMM</name>
<dbReference type="Gene3D" id="3.30.70.100">
    <property type="match status" value="1"/>
</dbReference>
<proteinExistence type="predicted"/>
<dbReference type="Proteomes" id="UP001595904">
    <property type="component" value="Unassembled WGS sequence"/>
</dbReference>
<keyword evidence="2" id="KW-0503">Monooxygenase</keyword>
<sequence length="98" mass="10367">MFGLIGKMIATPGQREALIAILLDGIEGMPGCLSYVVARDVKDEHAIWITEVWDSKESHSASLKLPSVQAAIAKGKPLIAGFGDYVTTEPVGGVSLTK</sequence>
<gene>
    <name evidence="2" type="ORF">ACFPN2_24130</name>
</gene>
<dbReference type="Pfam" id="PF03992">
    <property type="entry name" value="ABM"/>
    <property type="match status" value="1"/>
</dbReference>
<dbReference type="PROSITE" id="PS51725">
    <property type="entry name" value="ABM"/>
    <property type="match status" value="1"/>
</dbReference>
<dbReference type="RefSeq" id="WP_380601362.1">
    <property type="nucleotide sequence ID" value="NZ_JBHSDU010000014.1"/>
</dbReference>
<dbReference type="EMBL" id="JBHSDU010000014">
    <property type="protein sequence ID" value="MFC4312192.1"/>
    <property type="molecule type" value="Genomic_DNA"/>
</dbReference>
<dbReference type="InterPro" id="IPR007138">
    <property type="entry name" value="ABM_dom"/>
</dbReference>
<protein>
    <submittedName>
        <fullName evidence="2">Quinol monooxygenase</fullName>
        <ecNumber evidence="2">1.-.-.-</ecNumber>
    </submittedName>
</protein>
<dbReference type="SUPFAM" id="SSF54909">
    <property type="entry name" value="Dimeric alpha+beta barrel"/>
    <property type="match status" value="1"/>
</dbReference>
<evidence type="ECO:0000313" key="2">
    <source>
        <dbReference type="EMBL" id="MFC4312192.1"/>
    </source>
</evidence>
<evidence type="ECO:0000313" key="3">
    <source>
        <dbReference type="Proteomes" id="UP001595904"/>
    </source>
</evidence>
<reference evidence="3" key="1">
    <citation type="journal article" date="2019" name="Int. J. Syst. Evol. Microbiol.">
        <title>The Global Catalogue of Microorganisms (GCM) 10K type strain sequencing project: providing services to taxonomists for standard genome sequencing and annotation.</title>
        <authorList>
            <consortium name="The Broad Institute Genomics Platform"/>
            <consortium name="The Broad Institute Genome Sequencing Center for Infectious Disease"/>
            <person name="Wu L."/>
            <person name="Ma J."/>
        </authorList>
    </citation>
    <scope>NUCLEOTIDE SEQUENCE [LARGE SCALE GENOMIC DNA]</scope>
    <source>
        <strain evidence="3">CGMCC 1.10759</strain>
    </source>
</reference>